<evidence type="ECO:0000256" key="6">
    <source>
        <dbReference type="ARBA" id="ARBA00022741"/>
    </source>
</evidence>
<dbReference type="InterPro" id="IPR027410">
    <property type="entry name" value="TCP-1-like_intermed_sf"/>
</dbReference>
<dbReference type="FunFam" id="3.50.7.10:FF:000003">
    <property type="entry name" value="T-complex protein 1 subunit epsilon"/>
    <property type="match status" value="1"/>
</dbReference>
<dbReference type="InterPro" id="IPR027413">
    <property type="entry name" value="GROEL-like_equatorial_sf"/>
</dbReference>
<keyword evidence="13" id="KW-1185">Reference proteome</keyword>
<dbReference type="GO" id="GO:0016887">
    <property type="term" value="F:ATP hydrolysis activity"/>
    <property type="evidence" value="ECO:0007669"/>
    <property type="project" value="InterPro"/>
</dbReference>
<evidence type="ECO:0000313" key="12">
    <source>
        <dbReference type="EMBL" id="PVZ99676.1"/>
    </source>
</evidence>
<dbReference type="Gene3D" id="3.50.7.10">
    <property type="entry name" value="GroEL"/>
    <property type="match status" value="1"/>
</dbReference>
<comment type="similarity">
    <text evidence="3 11">Belongs to the TCP-1 chaperonin family.</text>
</comment>
<gene>
    <name evidence="12" type="ORF">BB558_004319</name>
</gene>
<sequence length="539" mass="59254">MSAVYTTDEYGRPFIIVREQEKKSRKTGVEAAKSHILAAKTVASIVRTSLGPRGLDKIMISPDGDIIITNDGATILQNMQVDNQIAKLLVDLSKSQDEEIGDGTTGIVVFAGALLEQAEELLERGIHPVRIAEGFEKASKIAVQHLDLVSDIVPWSKDDTSNLFKCAKTSLGSKIVTKCHDLFSKMAVDSVLSVADLDRKDVDFELVKVEGKVGGELADSQVIYGVVVDKDFSHPQMPKEVKDARISILTCPFEPPKPKTKHKLDISSVDEYKSLQEYEKKTFEDMIENVKKCGSNLVVCQWGFDDEANHLLLAHKLPAIRWVGGPEIELIAIATSGRIVPRFEDLSSEKLGTAGTVREITFGTTNERMIVIEDCANPKAVTILIRGGNKMIVDEAKRSLHDAMCVVRNLIRDNRVVYGGGAVEIACSVAVSEKADEVSTIEQYAMRAFSKALDQIPLTLAENSGLEPIETLSDLKSRQTETGNFRLGVDCMSTGSSDMKEQYVFDPLISKRQQFLLATQLVKMILKIDDVIVHSGSDE</sequence>
<dbReference type="PROSITE" id="PS00750">
    <property type="entry name" value="TCP1_1"/>
    <property type="match status" value="1"/>
</dbReference>
<evidence type="ECO:0000256" key="5">
    <source>
        <dbReference type="ARBA" id="ARBA00022490"/>
    </source>
</evidence>
<dbReference type="PROSITE" id="PS00751">
    <property type="entry name" value="TCP1_2"/>
    <property type="match status" value="1"/>
</dbReference>
<dbReference type="Gene3D" id="1.10.560.10">
    <property type="entry name" value="GroEL-like equatorial domain"/>
    <property type="match status" value="1"/>
</dbReference>
<evidence type="ECO:0000256" key="10">
    <source>
        <dbReference type="ARBA" id="ARBA00033325"/>
    </source>
</evidence>
<comment type="subcellular location">
    <subcellularLocation>
        <location evidence="2">Cytoplasm</location>
    </subcellularLocation>
</comment>
<dbReference type="FunFam" id="1.10.560.10:FF:000049">
    <property type="entry name" value="T-complex protein 1 subunitTheta, putative"/>
    <property type="match status" value="1"/>
</dbReference>
<dbReference type="InterPro" id="IPR053374">
    <property type="entry name" value="TCP-1_chaperonin"/>
</dbReference>
<dbReference type="PANTHER" id="PTHR11353">
    <property type="entry name" value="CHAPERONIN"/>
    <property type="match status" value="1"/>
</dbReference>
<comment type="function">
    <text evidence="1">Molecular chaperone; assists the folding of proteins upon ATP hydrolysis.</text>
</comment>
<dbReference type="PROSITE" id="PS00995">
    <property type="entry name" value="TCP1_3"/>
    <property type="match status" value="1"/>
</dbReference>
<dbReference type="PRINTS" id="PR00304">
    <property type="entry name" value="TCOMPLEXTCP1"/>
</dbReference>
<keyword evidence="5" id="KW-0963">Cytoplasm</keyword>
<evidence type="ECO:0000256" key="8">
    <source>
        <dbReference type="ARBA" id="ARBA00023186"/>
    </source>
</evidence>
<dbReference type="Gene3D" id="3.30.260.10">
    <property type="entry name" value="TCP-1-like chaperonin intermediate domain"/>
    <property type="match status" value="1"/>
</dbReference>
<dbReference type="NCBIfam" id="NF041082">
    <property type="entry name" value="thermosome_alpha"/>
    <property type="match status" value="1"/>
</dbReference>
<keyword evidence="6 11" id="KW-0547">Nucleotide-binding</keyword>
<dbReference type="EMBL" id="MBFU01000405">
    <property type="protein sequence ID" value="PVZ99676.1"/>
    <property type="molecule type" value="Genomic_DNA"/>
</dbReference>
<dbReference type="InterPro" id="IPR002423">
    <property type="entry name" value="Cpn60/GroEL/TCP-1"/>
</dbReference>
<proteinExistence type="inferred from homology"/>
<evidence type="ECO:0000256" key="4">
    <source>
        <dbReference type="ARBA" id="ARBA00011381"/>
    </source>
</evidence>
<dbReference type="SUPFAM" id="SSF54849">
    <property type="entry name" value="GroEL-intermediate domain like"/>
    <property type="match status" value="1"/>
</dbReference>
<evidence type="ECO:0000256" key="3">
    <source>
        <dbReference type="ARBA" id="ARBA00008020"/>
    </source>
</evidence>
<keyword evidence="7 11" id="KW-0067">ATP-binding</keyword>
<dbReference type="Proteomes" id="UP000245591">
    <property type="component" value="Unassembled WGS sequence"/>
</dbReference>
<dbReference type="GO" id="GO:0005524">
    <property type="term" value="F:ATP binding"/>
    <property type="evidence" value="ECO:0007669"/>
    <property type="project" value="UniProtKB-KW"/>
</dbReference>
<dbReference type="GO" id="GO:0140662">
    <property type="term" value="F:ATP-dependent protein folding chaperone"/>
    <property type="evidence" value="ECO:0007669"/>
    <property type="project" value="InterPro"/>
</dbReference>
<dbReference type="NCBIfam" id="TIGR02343">
    <property type="entry name" value="chap_CCT_epsi"/>
    <property type="match status" value="1"/>
</dbReference>
<dbReference type="InterPro" id="IPR017998">
    <property type="entry name" value="Chaperone_TCP-1"/>
</dbReference>
<dbReference type="SUPFAM" id="SSF48592">
    <property type="entry name" value="GroEL equatorial domain-like"/>
    <property type="match status" value="1"/>
</dbReference>
<dbReference type="SUPFAM" id="SSF52029">
    <property type="entry name" value="GroEL apical domain-like"/>
    <property type="match status" value="1"/>
</dbReference>
<dbReference type="AlphaFoldDB" id="A0A2U1J3M4"/>
<dbReference type="CDD" id="cd03339">
    <property type="entry name" value="TCP1_epsilon"/>
    <property type="match status" value="1"/>
</dbReference>
<organism evidence="12 13">
    <name type="scientific">Smittium angustum</name>
    <dbReference type="NCBI Taxonomy" id="133377"/>
    <lineage>
        <taxon>Eukaryota</taxon>
        <taxon>Fungi</taxon>
        <taxon>Fungi incertae sedis</taxon>
        <taxon>Zoopagomycota</taxon>
        <taxon>Kickxellomycotina</taxon>
        <taxon>Harpellomycetes</taxon>
        <taxon>Harpellales</taxon>
        <taxon>Legeriomycetaceae</taxon>
        <taxon>Smittium</taxon>
    </lineage>
</organism>
<evidence type="ECO:0000256" key="11">
    <source>
        <dbReference type="RuleBase" id="RU004187"/>
    </source>
</evidence>
<dbReference type="GO" id="GO:0005832">
    <property type="term" value="C:chaperonin-containing T-complex"/>
    <property type="evidence" value="ECO:0007669"/>
    <property type="project" value="UniProtKB-ARBA"/>
</dbReference>
<dbReference type="InterPro" id="IPR012718">
    <property type="entry name" value="Chap_CCT_epsi"/>
</dbReference>
<keyword evidence="8 11" id="KW-0143">Chaperone</keyword>
<evidence type="ECO:0000256" key="7">
    <source>
        <dbReference type="ARBA" id="ARBA00022840"/>
    </source>
</evidence>
<dbReference type="InterPro" id="IPR054827">
    <property type="entry name" value="thermosome_alpha"/>
</dbReference>
<protein>
    <recommendedName>
        <fullName evidence="9">T-complex protein 1 subunit epsilon</fullName>
    </recommendedName>
    <alternativeName>
        <fullName evidence="10">CCT-epsilon</fullName>
    </alternativeName>
</protein>
<name>A0A2U1J3M4_SMIAN</name>
<comment type="caution">
    <text evidence="12">The sequence shown here is derived from an EMBL/GenBank/DDBJ whole genome shotgun (WGS) entry which is preliminary data.</text>
</comment>
<accession>A0A2U1J3M4</accession>
<dbReference type="InterPro" id="IPR002194">
    <property type="entry name" value="Chaperonin_TCP-1_CS"/>
</dbReference>
<evidence type="ECO:0000256" key="2">
    <source>
        <dbReference type="ARBA" id="ARBA00004496"/>
    </source>
</evidence>
<evidence type="ECO:0000313" key="13">
    <source>
        <dbReference type="Proteomes" id="UP000245591"/>
    </source>
</evidence>
<dbReference type="Pfam" id="PF00118">
    <property type="entry name" value="Cpn60_TCP1"/>
    <property type="match status" value="1"/>
</dbReference>
<dbReference type="FunFam" id="1.10.560.10:FF:000053">
    <property type="entry name" value="T-complex protein 1 subunit delta"/>
    <property type="match status" value="1"/>
</dbReference>
<reference evidence="12 13" key="1">
    <citation type="journal article" date="2018" name="MBio">
        <title>Comparative Genomics Reveals the Core Gene Toolbox for the Fungus-Insect Symbiosis.</title>
        <authorList>
            <person name="Wang Y."/>
            <person name="Stata M."/>
            <person name="Wang W."/>
            <person name="Stajich J.E."/>
            <person name="White M.M."/>
            <person name="Moncalvo J.M."/>
        </authorList>
    </citation>
    <scope>NUCLEOTIDE SEQUENCE [LARGE SCALE GENOMIC DNA]</scope>
    <source>
        <strain evidence="12 13">AUS-126-30</strain>
    </source>
</reference>
<dbReference type="GO" id="GO:0051082">
    <property type="term" value="F:unfolded protein binding"/>
    <property type="evidence" value="ECO:0007669"/>
    <property type="project" value="InterPro"/>
</dbReference>
<dbReference type="InterPro" id="IPR027409">
    <property type="entry name" value="GroEL-like_apical_dom_sf"/>
</dbReference>
<dbReference type="NCBIfam" id="NF041083">
    <property type="entry name" value="thermosome_beta"/>
    <property type="match status" value="1"/>
</dbReference>
<evidence type="ECO:0000256" key="1">
    <source>
        <dbReference type="ARBA" id="ARBA00002912"/>
    </source>
</evidence>
<comment type="subunit">
    <text evidence="4">Component of the T-complex protein 1 (TCP1) complex.</text>
</comment>
<evidence type="ECO:0000256" key="9">
    <source>
        <dbReference type="ARBA" id="ARBA00024086"/>
    </source>
</evidence>